<dbReference type="GO" id="GO:0015074">
    <property type="term" value="P:DNA integration"/>
    <property type="evidence" value="ECO:0007669"/>
    <property type="project" value="UniProtKB-KW"/>
</dbReference>
<dbReference type="Gene3D" id="3.30.160.390">
    <property type="entry name" value="Integrase, DNA-binding domain"/>
    <property type="match status" value="1"/>
</dbReference>
<keyword evidence="4" id="KW-0233">DNA recombination</keyword>
<dbReference type="AlphaFoldDB" id="A0A1V0BA36"/>
<evidence type="ECO:0000259" key="7">
    <source>
        <dbReference type="PROSITE" id="PS51900"/>
    </source>
</evidence>
<organism evidence="8 9">
    <name type="scientific">Halopseudomonas phragmitis</name>
    <dbReference type="NCBI Taxonomy" id="1931241"/>
    <lineage>
        <taxon>Bacteria</taxon>
        <taxon>Pseudomonadati</taxon>
        <taxon>Pseudomonadota</taxon>
        <taxon>Gammaproteobacteria</taxon>
        <taxon>Pseudomonadales</taxon>
        <taxon>Pseudomonadaceae</taxon>
        <taxon>Halopseudomonas</taxon>
    </lineage>
</organism>
<dbReference type="GO" id="GO:0003677">
    <property type="term" value="F:DNA binding"/>
    <property type="evidence" value="ECO:0007669"/>
    <property type="project" value="UniProtKB-UniRule"/>
</dbReference>
<dbReference type="InterPro" id="IPR010998">
    <property type="entry name" value="Integrase_recombinase_N"/>
</dbReference>
<feature type="domain" description="Core-binding (CB)" evidence="7">
    <location>
        <begin position="98"/>
        <end position="178"/>
    </location>
</feature>
<dbReference type="PANTHER" id="PTHR30629">
    <property type="entry name" value="PROPHAGE INTEGRASE"/>
    <property type="match status" value="1"/>
</dbReference>
<protein>
    <submittedName>
        <fullName evidence="8">Integrase</fullName>
    </submittedName>
</protein>
<dbReference type="Gene3D" id="1.10.443.10">
    <property type="entry name" value="Intergrase catalytic core"/>
    <property type="match status" value="1"/>
</dbReference>
<proteinExistence type="inferred from homology"/>
<dbReference type="Pfam" id="PF22022">
    <property type="entry name" value="Phage_int_M"/>
    <property type="match status" value="1"/>
</dbReference>
<dbReference type="InterPro" id="IPR013762">
    <property type="entry name" value="Integrase-like_cat_sf"/>
</dbReference>
<dbReference type="KEGG" id="ppha:BVH74_00050"/>
<dbReference type="InterPro" id="IPR044068">
    <property type="entry name" value="CB"/>
</dbReference>
<keyword evidence="2" id="KW-0229">DNA integration</keyword>
<dbReference type="STRING" id="1931241.BVH74_00050"/>
<evidence type="ECO:0000313" key="9">
    <source>
        <dbReference type="Proteomes" id="UP000243488"/>
    </source>
</evidence>
<dbReference type="RefSeq" id="WP_080051562.1">
    <property type="nucleotide sequence ID" value="NZ_CP020100.1"/>
</dbReference>
<evidence type="ECO:0000256" key="2">
    <source>
        <dbReference type="ARBA" id="ARBA00022908"/>
    </source>
</evidence>
<evidence type="ECO:0000256" key="1">
    <source>
        <dbReference type="ARBA" id="ARBA00008857"/>
    </source>
</evidence>
<dbReference type="CDD" id="cd00801">
    <property type="entry name" value="INT_P4_C"/>
    <property type="match status" value="1"/>
</dbReference>
<name>A0A1V0BA36_9GAMM</name>
<dbReference type="SUPFAM" id="SSF56349">
    <property type="entry name" value="DNA breaking-rejoining enzymes"/>
    <property type="match status" value="1"/>
</dbReference>
<dbReference type="PROSITE" id="PS51900">
    <property type="entry name" value="CB"/>
    <property type="match status" value="1"/>
</dbReference>
<comment type="similarity">
    <text evidence="1">Belongs to the 'phage' integrase family.</text>
</comment>
<evidence type="ECO:0000256" key="5">
    <source>
        <dbReference type="PROSITE-ProRule" id="PRU01248"/>
    </source>
</evidence>
<dbReference type="Proteomes" id="UP000243488">
    <property type="component" value="Chromosome"/>
</dbReference>
<sequence>MPLTDVQIRQAKPGDKPRKLSDSRGLYVEVRPTGGKFWRYRYKLDGKENVFALGEYPELSLADARAERDKARVLVKEGRHPAHVRQTERAKQLAENGNTFRQVALEWIASKEGVSDGYRAQLTRAFTRNLFPYIGRVPVRDVTAAMLLECLQRMERRGARYYAISMINWVSQMYRFAVRTLRADADPAAALYGAFVRPPVEHSTAMSAEEIGRFRAELSGYGGFRANVIALELLQLLFVRTVELRRGRWEHVDLDAAIWDIPPELMKKRRRHLVPLPARAVELLRELRAITGAGELMFPGLRHPGKPIDGSTLNRALERLGFKGFSCHDFRATASTHLYDSGLFRGEVIEMQLAHAEDNKTKAAYNHAQYLDERVGLMQWWQDYCIEAERKYRAG</sequence>
<dbReference type="InterPro" id="IPR053876">
    <property type="entry name" value="Phage_int_M"/>
</dbReference>
<dbReference type="InterPro" id="IPR038488">
    <property type="entry name" value="Integrase_DNA-bd_sf"/>
</dbReference>
<dbReference type="EMBL" id="CP020100">
    <property type="protein sequence ID" value="AQZ96654.1"/>
    <property type="molecule type" value="Genomic_DNA"/>
</dbReference>
<dbReference type="InterPro" id="IPR025166">
    <property type="entry name" value="Integrase_DNA_bind_dom"/>
</dbReference>
<dbReference type="InterPro" id="IPR011010">
    <property type="entry name" value="DNA_brk_join_enz"/>
</dbReference>
<feature type="domain" description="Tyr recombinase" evidence="6">
    <location>
        <begin position="201"/>
        <end position="378"/>
    </location>
</feature>
<keyword evidence="9" id="KW-1185">Reference proteome</keyword>
<accession>A0A1V0BA36</accession>
<evidence type="ECO:0000259" key="6">
    <source>
        <dbReference type="PROSITE" id="PS51898"/>
    </source>
</evidence>
<dbReference type="GO" id="GO:0006310">
    <property type="term" value="P:DNA recombination"/>
    <property type="evidence" value="ECO:0007669"/>
    <property type="project" value="UniProtKB-KW"/>
</dbReference>
<dbReference type="Pfam" id="PF00589">
    <property type="entry name" value="Phage_integrase"/>
    <property type="match status" value="1"/>
</dbReference>
<keyword evidence="3 5" id="KW-0238">DNA-binding</keyword>
<reference evidence="8 9" key="1">
    <citation type="submission" date="2017-03" db="EMBL/GenBank/DDBJ databases">
        <title>Complete genome sequence of the novel DNRA strain Pseudomonas sp. S-6-2 isolated from Chinese polluted river sediment. Journal of Biotechnology.</title>
        <authorList>
            <person name="Li J."/>
            <person name="Xiang F."/>
            <person name="Wang L."/>
            <person name="Xi L."/>
            <person name="Liu J."/>
        </authorList>
    </citation>
    <scope>NUCLEOTIDE SEQUENCE [LARGE SCALE GENOMIC DNA]</scope>
    <source>
        <strain evidence="8 9">S-6-2</strain>
    </source>
</reference>
<dbReference type="Pfam" id="PF13356">
    <property type="entry name" value="Arm-DNA-bind_3"/>
    <property type="match status" value="1"/>
</dbReference>
<evidence type="ECO:0000256" key="3">
    <source>
        <dbReference type="ARBA" id="ARBA00023125"/>
    </source>
</evidence>
<dbReference type="InterPro" id="IPR050808">
    <property type="entry name" value="Phage_Integrase"/>
</dbReference>
<gene>
    <name evidence="8" type="ORF">BVH74_00050</name>
</gene>
<dbReference type="Gene3D" id="1.10.150.130">
    <property type="match status" value="1"/>
</dbReference>
<dbReference type="PANTHER" id="PTHR30629:SF2">
    <property type="entry name" value="PROPHAGE INTEGRASE INTS-RELATED"/>
    <property type="match status" value="1"/>
</dbReference>
<evidence type="ECO:0000313" key="8">
    <source>
        <dbReference type="EMBL" id="AQZ96654.1"/>
    </source>
</evidence>
<dbReference type="PROSITE" id="PS51898">
    <property type="entry name" value="TYR_RECOMBINASE"/>
    <property type="match status" value="1"/>
</dbReference>
<dbReference type="InterPro" id="IPR002104">
    <property type="entry name" value="Integrase_catalytic"/>
</dbReference>
<evidence type="ECO:0000256" key="4">
    <source>
        <dbReference type="ARBA" id="ARBA00023172"/>
    </source>
</evidence>